<evidence type="ECO:0000259" key="3">
    <source>
        <dbReference type="Pfam" id="PF13505"/>
    </source>
</evidence>
<dbReference type="InterPro" id="IPR011250">
    <property type="entry name" value="OMP/PagP_B-barrel"/>
</dbReference>
<comment type="caution">
    <text evidence="4">The sequence shown here is derived from an EMBL/GenBank/DDBJ whole genome shotgun (WGS) entry which is preliminary data.</text>
</comment>
<dbReference type="AlphaFoldDB" id="A0A917D7Y7"/>
<feature type="signal peptide" evidence="2">
    <location>
        <begin position="1"/>
        <end position="24"/>
    </location>
</feature>
<feature type="domain" description="Outer membrane protein beta-barrel" evidence="3">
    <location>
        <begin position="75"/>
        <end position="285"/>
    </location>
</feature>
<dbReference type="SUPFAM" id="SSF56925">
    <property type="entry name" value="OMPA-like"/>
    <property type="match status" value="1"/>
</dbReference>
<evidence type="ECO:0000256" key="2">
    <source>
        <dbReference type="SAM" id="SignalP"/>
    </source>
</evidence>
<proteinExistence type="predicted"/>
<name>A0A917D7Y7_9HYPH</name>
<protein>
    <submittedName>
        <fullName evidence="4">Outer surface protein</fullName>
    </submittedName>
</protein>
<evidence type="ECO:0000313" key="5">
    <source>
        <dbReference type="Proteomes" id="UP000613160"/>
    </source>
</evidence>
<dbReference type="InterPro" id="IPR027385">
    <property type="entry name" value="Beta-barrel_OMP"/>
</dbReference>
<evidence type="ECO:0000313" key="4">
    <source>
        <dbReference type="EMBL" id="GGD09590.1"/>
    </source>
</evidence>
<organism evidence="4 5">
    <name type="scientific">Aureimonas glaciei</name>
    <dbReference type="NCBI Taxonomy" id="1776957"/>
    <lineage>
        <taxon>Bacteria</taxon>
        <taxon>Pseudomonadati</taxon>
        <taxon>Pseudomonadota</taxon>
        <taxon>Alphaproteobacteria</taxon>
        <taxon>Hyphomicrobiales</taxon>
        <taxon>Aurantimonadaceae</taxon>
        <taxon>Aureimonas</taxon>
    </lineage>
</organism>
<gene>
    <name evidence="4" type="ORF">GCM10011335_10630</name>
</gene>
<sequence>MMKIVKPLLLTVTALVAFSHGSLAADLIEPVYEEVPEIVPVEVGSGWYLRGDVSYDFKSDLDASYRTFGPVGCPGGCGIDPTYDDQDYDGFEIDSGANVGVGFGYQFTDYFRGDLTAHYWQADVKGDDRGGFGIDCYGNVITDAECRSEDSSKISAWELMANAYVDLGTFAGFTPYVGAGVGAVHVKYDDFTNTSYSVYDGVDGAVAYSATHPGESDWRFAYALMAGASYDLTHSLKLDVGYRYVNVDEGDMFGFDSYTAGFGAAGAQGKDDGFDRHTIQAGLRYSLF</sequence>
<dbReference type="Proteomes" id="UP000613160">
    <property type="component" value="Unassembled WGS sequence"/>
</dbReference>
<dbReference type="Pfam" id="PF13505">
    <property type="entry name" value="OMP_b-brl"/>
    <property type="match status" value="1"/>
</dbReference>
<keyword evidence="5" id="KW-1185">Reference proteome</keyword>
<reference evidence="4" key="2">
    <citation type="submission" date="2020-09" db="EMBL/GenBank/DDBJ databases">
        <authorList>
            <person name="Sun Q."/>
            <person name="Zhou Y."/>
        </authorList>
    </citation>
    <scope>NUCLEOTIDE SEQUENCE</scope>
    <source>
        <strain evidence="4">CGMCC 1.15493</strain>
    </source>
</reference>
<dbReference type="Gene3D" id="2.40.160.20">
    <property type="match status" value="1"/>
</dbReference>
<keyword evidence="1 2" id="KW-0732">Signal</keyword>
<feature type="chain" id="PRO_5037916966" evidence="2">
    <location>
        <begin position="25"/>
        <end position="288"/>
    </location>
</feature>
<dbReference type="EMBL" id="BMJJ01000002">
    <property type="protein sequence ID" value="GGD09590.1"/>
    <property type="molecule type" value="Genomic_DNA"/>
</dbReference>
<accession>A0A917D7Y7</accession>
<evidence type="ECO:0000256" key="1">
    <source>
        <dbReference type="ARBA" id="ARBA00022729"/>
    </source>
</evidence>
<reference evidence="4" key="1">
    <citation type="journal article" date="2014" name="Int. J. Syst. Evol. Microbiol.">
        <title>Complete genome sequence of Corynebacterium casei LMG S-19264T (=DSM 44701T), isolated from a smear-ripened cheese.</title>
        <authorList>
            <consortium name="US DOE Joint Genome Institute (JGI-PGF)"/>
            <person name="Walter F."/>
            <person name="Albersmeier A."/>
            <person name="Kalinowski J."/>
            <person name="Ruckert C."/>
        </authorList>
    </citation>
    <scope>NUCLEOTIDE SEQUENCE</scope>
    <source>
        <strain evidence="4">CGMCC 1.15493</strain>
    </source>
</reference>